<gene>
    <name evidence="2" type="ORF">G6045_16550</name>
</gene>
<dbReference type="SUPFAM" id="SSF51735">
    <property type="entry name" value="NAD(P)-binding Rossmann-fold domains"/>
    <property type="match status" value="1"/>
</dbReference>
<dbReference type="Gene3D" id="3.40.50.720">
    <property type="entry name" value="NAD(P)-binding Rossmann-like Domain"/>
    <property type="match status" value="1"/>
</dbReference>
<dbReference type="Pfam" id="PF13460">
    <property type="entry name" value="NAD_binding_10"/>
    <property type="match status" value="1"/>
</dbReference>
<dbReference type="Proteomes" id="UP000481109">
    <property type="component" value="Unassembled WGS sequence"/>
</dbReference>
<feature type="domain" description="NAD(P)-binding" evidence="1">
    <location>
        <begin position="7"/>
        <end position="184"/>
    </location>
</feature>
<keyword evidence="3" id="KW-1185">Reference proteome</keyword>
<reference evidence="2 3" key="1">
    <citation type="submission" date="2020-02" db="EMBL/GenBank/DDBJ databases">
        <title>Whole-genome analyses of novel actinobacteria.</title>
        <authorList>
            <person name="Sahin N."/>
            <person name="Tokatli A."/>
        </authorList>
    </citation>
    <scope>NUCLEOTIDE SEQUENCE [LARGE SCALE GENOMIC DNA]</scope>
    <source>
        <strain evidence="2 3">YC504</strain>
    </source>
</reference>
<dbReference type="PANTHER" id="PTHR43162">
    <property type="match status" value="1"/>
</dbReference>
<comment type="caution">
    <text evidence="2">The sequence shown here is derived from an EMBL/GenBank/DDBJ whole genome shotgun (WGS) entry which is preliminary data.</text>
</comment>
<dbReference type="RefSeq" id="WP_165332720.1">
    <property type="nucleotide sequence ID" value="NZ_JAAKZW010000059.1"/>
</dbReference>
<dbReference type="EMBL" id="JAAKZW010000059">
    <property type="protein sequence ID" value="NGO77256.1"/>
    <property type="molecule type" value="Genomic_DNA"/>
</dbReference>
<accession>A0A6G4XI63</accession>
<dbReference type="InterPro" id="IPR016040">
    <property type="entry name" value="NAD(P)-bd_dom"/>
</dbReference>
<name>A0A6G4XI63_9ACTN</name>
<dbReference type="AlphaFoldDB" id="A0A6G4XI63"/>
<evidence type="ECO:0000259" key="1">
    <source>
        <dbReference type="Pfam" id="PF13460"/>
    </source>
</evidence>
<evidence type="ECO:0000313" key="3">
    <source>
        <dbReference type="Proteomes" id="UP000481109"/>
    </source>
</evidence>
<evidence type="ECO:0000313" key="2">
    <source>
        <dbReference type="EMBL" id="NGO77256.1"/>
    </source>
</evidence>
<organism evidence="2 3">
    <name type="scientific">Streptomyces mesophilus</name>
    <dbReference type="NCBI Taxonomy" id="1775132"/>
    <lineage>
        <taxon>Bacteria</taxon>
        <taxon>Bacillati</taxon>
        <taxon>Actinomycetota</taxon>
        <taxon>Actinomycetes</taxon>
        <taxon>Kitasatosporales</taxon>
        <taxon>Streptomycetaceae</taxon>
        <taxon>Streptomyces</taxon>
    </lineage>
</organism>
<protein>
    <submittedName>
        <fullName evidence="2">NAD(P)H-binding protein</fullName>
    </submittedName>
</protein>
<dbReference type="PANTHER" id="PTHR43162:SF1">
    <property type="entry name" value="PRESTALK A DIFFERENTIATION PROTEIN A"/>
    <property type="match status" value="1"/>
</dbReference>
<sequence>MILVTAATAPVGRSVVEQLAAGGVAVRALTRDPDRAGLPPQTEVVPGDLGDAGSLKAALEGVDAVFLLAASPDFDAAGFAALAEEAGVRRIVFQSSGAVVDGEDEQPDPVAAFHHGIEQALRGSAVAYTFLRLAVESSGSLEWSFDLAGQLSRGDVIAGPYAEALETPVHPADFAAVIIAALTDDGAHANRVYPVTGPHRLSLREQARLLGEALNRPLRYEELAPDAARAAISPYAPADLLLSTWERHTTGPAPVADTLQRLTGTDGRSVREWAAHTALRLTR</sequence>
<dbReference type="InterPro" id="IPR051604">
    <property type="entry name" value="Ergot_Alk_Oxidoreductase"/>
</dbReference>
<proteinExistence type="predicted"/>
<dbReference type="InterPro" id="IPR036291">
    <property type="entry name" value="NAD(P)-bd_dom_sf"/>
</dbReference>